<evidence type="ECO:0000256" key="2">
    <source>
        <dbReference type="SAM" id="Phobius"/>
    </source>
</evidence>
<feature type="compositionally biased region" description="Basic and acidic residues" evidence="1">
    <location>
        <begin position="102"/>
        <end position="114"/>
    </location>
</feature>
<dbReference type="Proteomes" id="UP000887116">
    <property type="component" value="Unassembled WGS sequence"/>
</dbReference>
<feature type="compositionally biased region" description="Basic and acidic residues" evidence="1">
    <location>
        <begin position="51"/>
        <end position="61"/>
    </location>
</feature>
<dbReference type="AlphaFoldDB" id="A0A8X6LI97"/>
<name>A0A8X6LI97_TRICU</name>
<gene>
    <name evidence="3" type="ORF">TNCT_701481</name>
</gene>
<reference evidence="3" key="1">
    <citation type="submission" date="2020-07" db="EMBL/GenBank/DDBJ databases">
        <title>Multicomponent nature underlies the extraordinary mechanical properties of spider dragline silk.</title>
        <authorList>
            <person name="Kono N."/>
            <person name="Nakamura H."/>
            <person name="Mori M."/>
            <person name="Yoshida Y."/>
            <person name="Ohtoshi R."/>
            <person name="Malay A.D."/>
            <person name="Moran D.A.P."/>
            <person name="Tomita M."/>
            <person name="Numata K."/>
            <person name="Arakawa K."/>
        </authorList>
    </citation>
    <scope>NUCLEOTIDE SEQUENCE</scope>
</reference>
<accession>A0A8X6LI97</accession>
<dbReference type="EMBL" id="BMAO01016402">
    <property type="protein sequence ID" value="GFR08259.1"/>
    <property type="molecule type" value="Genomic_DNA"/>
</dbReference>
<proteinExistence type="predicted"/>
<sequence>MMDPNKTYVSFQATGENQPAVGSRTSSSEHRSVLRSVDLPFIQSIPSTGRESNHESSDSKKTAVVSTDKCGYDESNLRITSSQGHAPIDELSCSPAYQEGGKVSDDSTLTRETETTDCSDCETNRRLISPNYLQGPSTKNELKEPYFHDRGQKLVNKSEQHVTLFREKLSRRYRRNMIQIRNSKYFKVLSHINHQILSLTALHLGIKYLEECVNSFELVFWVPIVMGSAGVLSFLFRMASVAISRFGTDSRCMIVDFLADTFLTLFATMAAAEMIVLAINETSFSCRAFVYYMIYVNAGILIMLLTALFVYIDVLLDVFDPLSRRFLLNRFIC</sequence>
<feature type="compositionally biased region" description="Polar residues" evidence="1">
    <location>
        <begin position="7"/>
        <end position="17"/>
    </location>
</feature>
<organism evidence="3 4">
    <name type="scientific">Trichonephila clavata</name>
    <name type="common">Joro spider</name>
    <name type="synonym">Nephila clavata</name>
    <dbReference type="NCBI Taxonomy" id="2740835"/>
    <lineage>
        <taxon>Eukaryota</taxon>
        <taxon>Metazoa</taxon>
        <taxon>Ecdysozoa</taxon>
        <taxon>Arthropoda</taxon>
        <taxon>Chelicerata</taxon>
        <taxon>Arachnida</taxon>
        <taxon>Araneae</taxon>
        <taxon>Araneomorphae</taxon>
        <taxon>Entelegynae</taxon>
        <taxon>Araneoidea</taxon>
        <taxon>Nephilidae</taxon>
        <taxon>Trichonephila</taxon>
    </lineage>
</organism>
<keyword evidence="2" id="KW-0472">Membrane</keyword>
<comment type="caution">
    <text evidence="3">The sequence shown here is derived from an EMBL/GenBank/DDBJ whole genome shotgun (WGS) entry which is preliminary data.</text>
</comment>
<keyword evidence="4" id="KW-1185">Reference proteome</keyword>
<keyword evidence="2" id="KW-0812">Transmembrane</keyword>
<evidence type="ECO:0000313" key="3">
    <source>
        <dbReference type="EMBL" id="GFR08259.1"/>
    </source>
</evidence>
<feature type="transmembrane region" description="Helical" evidence="2">
    <location>
        <begin position="291"/>
        <end position="316"/>
    </location>
</feature>
<evidence type="ECO:0000256" key="1">
    <source>
        <dbReference type="SAM" id="MobiDB-lite"/>
    </source>
</evidence>
<feature type="transmembrane region" description="Helical" evidence="2">
    <location>
        <begin position="218"/>
        <end position="236"/>
    </location>
</feature>
<feature type="region of interest" description="Disordered" evidence="1">
    <location>
        <begin position="1"/>
        <end position="62"/>
    </location>
</feature>
<feature type="transmembrane region" description="Helical" evidence="2">
    <location>
        <begin position="257"/>
        <end position="279"/>
    </location>
</feature>
<feature type="region of interest" description="Disordered" evidence="1">
    <location>
        <begin position="94"/>
        <end position="116"/>
    </location>
</feature>
<keyword evidence="2" id="KW-1133">Transmembrane helix</keyword>
<evidence type="ECO:0000313" key="4">
    <source>
        <dbReference type="Proteomes" id="UP000887116"/>
    </source>
</evidence>
<protein>
    <submittedName>
        <fullName evidence="3">Uncharacterized protein</fullName>
    </submittedName>
</protein>